<evidence type="ECO:0000313" key="1">
    <source>
        <dbReference type="EMBL" id="KKN32732.1"/>
    </source>
</evidence>
<reference evidence="1" key="1">
    <citation type="journal article" date="2015" name="Nature">
        <title>Complex archaea that bridge the gap between prokaryotes and eukaryotes.</title>
        <authorList>
            <person name="Spang A."/>
            <person name="Saw J.H."/>
            <person name="Jorgensen S.L."/>
            <person name="Zaremba-Niedzwiedzka K."/>
            <person name="Martijn J."/>
            <person name="Lind A.E."/>
            <person name="van Eijk R."/>
            <person name="Schleper C."/>
            <person name="Guy L."/>
            <person name="Ettema T.J."/>
        </authorList>
    </citation>
    <scope>NUCLEOTIDE SEQUENCE</scope>
</reference>
<gene>
    <name evidence="1" type="ORF">LCGC14_0810760</name>
</gene>
<comment type="caution">
    <text evidence="1">The sequence shown here is derived from an EMBL/GenBank/DDBJ whole genome shotgun (WGS) entry which is preliminary data.</text>
</comment>
<sequence>MSTEDAGVGLHETVVLDKFEGDDQEQPALATIVTVDGVIQSLCTHAWVDLPDAPPFESDKVCPKCGKEWSDGAN</sequence>
<dbReference type="EMBL" id="LAZR01002231">
    <property type="protein sequence ID" value="KKN32732.1"/>
    <property type="molecule type" value="Genomic_DNA"/>
</dbReference>
<protein>
    <submittedName>
        <fullName evidence="1">Uncharacterized protein</fullName>
    </submittedName>
</protein>
<name>A0A0F9Q6X8_9ZZZZ</name>
<proteinExistence type="predicted"/>
<accession>A0A0F9Q6X8</accession>
<dbReference type="AlphaFoldDB" id="A0A0F9Q6X8"/>
<organism evidence="1">
    <name type="scientific">marine sediment metagenome</name>
    <dbReference type="NCBI Taxonomy" id="412755"/>
    <lineage>
        <taxon>unclassified sequences</taxon>
        <taxon>metagenomes</taxon>
        <taxon>ecological metagenomes</taxon>
    </lineage>
</organism>